<name>A0A1V1I138_9FIRM</name>
<organism evidence="2 3">
    <name type="scientific">Romboutsia ilealis</name>
    <dbReference type="NCBI Taxonomy" id="1115758"/>
    <lineage>
        <taxon>Bacteria</taxon>
        <taxon>Bacillati</taxon>
        <taxon>Bacillota</taxon>
        <taxon>Clostridia</taxon>
        <taxon>Peptostreptococcales</taxon>
        <taxon>Peptostreptococcaceae</taxon>
        <taxon>Romboutsia</taxon>
    </lineage>
</organism>
<accession>A0A1V1I138</accession>
<dbReference type="Pfam" id="PF12673">
    <property type="entry name" value="SipL"/>
    <property type="match status" value="1"/>
</dbReference>
<dbReference type="GeneID" id="82205356"/>
<reference evidence="2 3" key="1">
    <citation type="submission" date="2014-04" db="EMBL/GenBank/DDBJ databases">
        <authorList>
            <person name="Hornung B.V."/>
        </authorList>
    </citation>
    <scope>NUCLEOTIDE SEQUENCE [LARGE SCALE GENOMIC DNA]</scope>
    <source>
        <strain evidence="2 3">CRIB</strain>
    </source>
</reference>
<dbReference type="Proteomes" id="UP000245622">
    <property type="component" value="Chromosome 1"/>
</dbReference>
<dbReference type="RefSeq" id="WP_180703598.1">
    <property type="nucleotide sequence ID" value="NZ_LN555523.1"/>
</dbReference>
<proteinExistence type="predicted"/>
<evidence type="ECO:0000313" key="2">
    <source>
        <dbReference type="EMBL" id="CED93928.1"/>
    </source>
</evidence>
<evidence type="ECO:0000259" key="1">
    <source>
        <dbReference type="Pfam" id="PF12673"/>
    </source>
</evidence>
<keyword evidence="3" id="KW-1185">Reference proteome</keyword>
<dbReference type="AlphaFoldDB" id="A0A1V1I138"/>
<dbReference type="KEGG" id="ril:CRIB_1319"/>
<gene>
    <name evidence="2" type="ORF">CRIB_1319</name>
</gene>
<feature type="domain" description="SipL SPOCS" evidence="1">
    <location>
        <begin position="296"/>
        <end position="332"/>
    </location>
</feature>
<evidence type="ECO:0000313" key="3">
    <source>
        <dbReference type="Proteomes" id="UP000245622"/>
    </source>
</evidence>
<dbReference type="EMBL" id="LN555523">
    <property type="protein sequence ID" value="CED93928.1"/>
    <property type="molecule type" value="Genomic_DNA"/>
</dbReference>
<dbReference type="InterPro" id="IPR024300">
    <property type="entry name" value="SipL_SPOCS_dom"/>
</dbReference>
<sequence>MACNKKTCGCNFNVKTVGKCNASKLNIDGSKVDNLNWTEISVPEILCIPKLKPDIEEIDQVYAKIILDNVKLIETPFAYKQYILYTFYISVNGLSTSLPGLITTLTEDVAAILNTPLETTLIAAFNTLETTLGALTATPGVPELIKTVNKLETTIFDLINNINVAVTAVSTAADNLIAALKRIPFSAQAICEAIKSLTDTLDELTTLINSIVGVLTGILNSLNNAVASIKDTAVITAVNALVGVLTTLINTTIPPLVATTTKSINSILSALTQVDCDNAYAFTLIGNAEGTCLSGRKLIIEGTLKQKIVYTAEVDTQSVHSAHYEVPFMAFIIPYAKFEGLTYQKNIEVYDPVTNGPIFINGYVYDPSVGITVDLCEEFNIEKCIEDVYVYALDPRRIFKNVTVFLKAKPGASCN</sequence>
<protein>
    <recommendedName>
        <fullName evidence="1">SipL SPOCS domain-containing protein</fullName>
    </recommendedName>
</protein>